<feature type="domain" description="DUF6598" evidence="2">
    <location>
        <begin position="95"/>
        <end position="242"/>
    </location>
</feature>
<dbReference type="AlphaFoldDB" id="M8APT3"/>
<name>M8APT3_AEGTA</name>
<feature type="compositionally biased region" description="Basic residues" evidence="1">
    <location>
        <begin position="24"/>
        <end position="33"/>
    </location>
</feature>
<proteinExistence type="predicted"/>
<dbReference type="EnsemblPlants" id="EMT06576">
    <property type="protein sequence ID" value="EMT06576"/>
    <property type="gene ID" value="F775_32993"/>
</dbReference>
<dbReference type="Pfam" id="PF20241">
    <property type="entry name" value="DUF6598"/>
    <property type="match status" value="1"/>
</dbReference>
<dbReference type="PANTHER" id="PTHR33065">
    <property type="entry name" value="OS07G0486400 PROTEIN"/>
    <property type="match status" value="1"/>
</dbReference>
<protein>
    <recommendedName>
        <fullName evidence="2">DUF6598 domain-containing protein</fullName>
    </recommendedName>
</protein>
<organism evidence="3">
    <name type="scientific">Aegilops tauschii</name>
    <name type="common">Tausch's goatgrass</name>
    <name type="synonym">Aegilops squarrosa</name>
    <dbReference type="NCBI Taxonomy" id="37682"/>
    <lineage>
        <taxon>Eukaryota</taxon>
        <taxon>Viridiplantae</taxon>
        <taxon>Streptophyta</taxon>
        <taxon>Embryophyta</taxon>
        <taxon>Tracheophyta</taxon>
        <taxon>Spermatophyta</taxon>
        <taxon>Magnoliopsida</taxon>
        <taxon>Liliopsida</taxon>
        <taxon>Poales</taxon>
        <taxon>Poaceae</taxon>
        <taxon>BOP clade</taxon>
        <taxon>Pooideae</taxon>
        <taxon>Triticodae</taxon>
        <taxon>Triticeae</taxon>
        <taxon>Triticinae</taxon>
        <taxon>Aegilops</taxon>
    </lineage>
</organism>
<sequence>MCAPYSPPVRLRETSLYHADRRHPGGRPGRRSRVAAACPRHCRRQGHRGSPSSSTAPGITARSSPKRQAPCIISRCLFFYVKIIPSSLISIATSVIRSGILCNRCTIEIAYAPLTPSVKATIVGVRVIDGVWPEGLLGRVVAGVTTVREGELLLLNSQDGKMPINSSTGATDLSRRVVSVDLKGEGKLVVSVVASSQTGGKEEDDDGGADVVARGEAVLAPKRAGMSNATYDLGFCKVEVTVAWSLVSSLVNEQRAAAKLIEEKP</sequence>
<evidence type="ECO:0000256" key="1">
    <source>
        <dbReference type="SAM" id="MobiDB-lite"/>
    </source>
</evidence>
<feature type="region of interest" description="Disordered" evidence="1">
    <location>
        <begin position="15"/>
        <end position="64"/>
    </location>
</feature>
<dbReference type="ExpressionAtlas" id="M8APT3">
    <property type="expression patterns" value="baseline"/>
</dbReference>
<feature type="compositionally biased region" description="Polar residues" evidence="1">
    <location>
        <begin position="50"/>
        <end position="63"/>
    </location>
</feature>
<dbReference type="PANTHER" id="PTHR33065:SF22">
    <property type="entry name" value="GENOME ASSEMBLY, CHROMOSOME: II"/>
    <property type="match status" value="1"/>
</dbReference>
<dbReference type="InterPro" id="IPR046533">
    <property type="entry name" value="DUF6598"/>
</dbReference>
<evidence type="ECO:0000313" key="3">
    <source>
        <dbReference type="EnsemblPlants" id="EMT06576"/>
    </source>
</evidence>
<evidence type="ECO:0000259" key="2">
    <source>
        <dbReference type="Pfam" id="PF20241"/>
    </source>
</evidence>
<reference evidence="3" key="1">
    <citation type="submission" date="2015-06" db="UniProtKB">
        <authorList>
            <consortium name="EnsemblPlants"/>
        </authorList>
    </citation>
    <scope>IDENTIFICATION</scope>
</reference>
<accession>M8APT3</accession>